<sequence>MGNGRMNGFSGIPPAPPPVPGIGVPPPPPLLGNRGRENSVLDKGPTSTVKLHWKPAQAEAPPIPMLKRKGTFWNRVETTPTIDTSKLARLFEQKAKEVTVKKPGEVSKPQVLQVLSLKRSQAINIGLTKLPPISVIPTAIRKFDTTVLNKEGIEKILQTMMPHTEEIERIHEKMGENPDMPLGQAEQFMLSLSEIDCLLERLKLWLFMLDFPNVEKDVAESLMELNNAMKEVEESETFRVAMGMLLSIGNALNGTDIKAFQLEYLSKAGEVKDPVHKYPLTYHLAEYMLDNYPAGTDLHSEFGAVSRKIERIHEKMGENPDMPLGQAEQFMLSLSEIDCLLERLKLWLFMLDFPNVEKDVAESLMELNNAMKEVEESETFRVAMGMLLSIGNALNGTDIKAFQLEYLSKAGEVKDPVHKYPLTYHLAEYMLDNYPAGTDLHSEFGAVSRSSKIDFEAVHDNLKKMESDCKNCWIYVSKISQKDNNTNMKNKINNYLTEVAERIHRLKHIHMTANNRWKAFLLYFGYAANEIKDQKPMAVFKMVNEFALEYRTNREKILQMRKRMAEKRERNKTRGMMIGVAQKQAAQTNGFDYLKKPTTTQQSND</sequence>
<dbReference type="Proteomes" id="UP000887576">
    <property type="component" value="Unplaced"/>
</dbReference>
<reference evidence="2" key="1">
    <citation type="submission" date="2022-11" db="UniProtKB">
        <authorList>
            <consortium name="WormBaseParasite"/>
        </authorList>
    </citation>
    <scope>IDENTIFICATION</scope>
</reference>
<evidence type="ECO:0000313" key="1">
    <source>
        <dbReference type="Proteomes" id="UP000887576"/>
    </source>
</evidence>
<dbReference type="WBParaSite" id="JU765_v2.g7032.t1">
    <property type="protein sequence ID" value="JU765_v2.g7032.t1"/>
    <property type="gene ID" value="JU765_v2.g7032"/>
</dbReference>
<protein>
    <submittedName>
        <fullName evidence="2">FH2 domain-containing protein</fullName>
    </submittedName>
</protein>
<name>A0AC34RI76_9BILA</name>
<organism evidence="1 2">
    <name type="scientific">Panagrolaimus sp. JU765</name>
    <dbReference type="NCBI Taxonomy" id="591449"/>
    <lineage>
        <taxon>Eukaryota</taxon>
        <taxon>Metazoa</taxon>
        <taxon>Ecdysozoa</taxon>
        <taxon>Nematoda</taxon>
        <taxon>Chromadorea</taxon>
        <taxon>Rhabditida</taxon>
        <taxon>Tylenchina</taxon>
        <taxon>Panagrolaimomorpha</taxon>
        <taxon>Panagrolaimoidea</taxon>
        <taxon>Panagrolaimidae</taxon>
        <taxon>Panagrolaimus</taxon>
    </lineage>
</organism>
<evidence type="ECO:0000313" key="2">
    <source>
        <dbReference type="WBParaSite" id="JU765_v2.g7032.t1"/>
    </source>
</evidence>
<proteinExistence type="predicted"/>
<accession>A0AC34RI76</accession>